<evidence type="ECO:0000256" key="6">
    <source>
        <dbReference type="ARBA" id="ARBA00023136"/>
    </source>
</evidence>
<dbReference type="GO" id="GO:0005834">
    <property type="term" value="C:heterotrimeric G-protein complex"/>
    <property type="evidence" value="ECO:0007669"/>
    <property type="project" value="TreeGrafter"/>
</dbReference>
<dbReference type="PANTHER" id="PTHR28189:SF1">
    <property type="entry name" value="GUANINE NUCLEOTIDE-BINDING PROTEIN SUBUNIT GAMMA"/>
    <property type="match status" value="1"/>
</dbReference>
<comment type="subunit">
    <text evidence="3">G proteins are composed of 3 units, alpha, beta and gamma.</text>
</comment>
<gene>
    <name evidence="12" type="ORF">BG015_003674</name>
</gene>
<dbReference type="GO" id="GO:0000750">
    <property type="term" value="P:pheromone-dependent signal transduction involved in conjugation with cellular fusion"/>
    <property type="evidence" value="ECO:0007669"/>
    <property type="project" value="InterPro"/>
</dbReference>
<dbReference type="SMART" id="SM01224">
    <property type="entry name" value="G_gamma"/>
    <property type="match status" value="1"/>
</dbReference>
<sequence length="84" mass="9290">MASLPRGPTFMGSSGVSEVKLKRFLEHNQRLREHLEMRRIPVSEASKSLIQFVTTTRDALIPSLWGTTGPDPFAKQSSGCCNIS</sequence>
<keyword evidence="13" id="KW-1185">Reference proteome</keyword>
<evidence type="ECO:0000256" key="5">
    <source>
        <dbReference type="ARBA" id="ARBA00022481"/>
    </source>
</evidence>
<evidence type="ECO:0000259" key="11">
    <source>
        <dbReference type="SMART" id="SM01224"/>
    </source>
</evidence>
<feature type="domain" description="G protein gamma" evidence="11">
    <location>
        <begin position="17"/>
        <end position="83"/>
    </location>
</feature>
<dbReference type="Gene3D" id="4.10.260.10">
    <property type="entry name" value="Transducin (heterotrimeric G protein), gamma chain"/>
    <property type="match status" value="1"/>
</dbReference>
<dbReference type="SUPFAM" id="SSF48670">
    <property type="entry name" value="Transducin (heterotrimeric G protein), gamma chain"/>
    <property type="match status" value="1"/>
</dbReference>
<dbReference type="Pfam" id="PF00631">
    <property type="entry name" value="G-gamma"/>
    <property type="match status" value="1"/>
</dbReference>
<dbReference type="GO" id="GO:0031681">
    <property type="term" value="F:G-protein beta-subunit binding"/>
    <property type="evidence" value="ECO:0007669"/>
    <property type="project" value="InterPro"/>
</dbReference>
<name>A0A9P5RJA8_9FUNG</name>
<dbReference type="AlphaFoldDB" id="A0A9P5RJA8"/>
<dbReference type="PANTHER" id="PTHR28189">
    <property type="entry name" value="GUANINE NUCLEOTIDE-BINDING PROTEIN SUBUNIT GAMMA"/>
    <property type="match status" value="1"/>
</dbReference>
<dbReference type="Proteomes" id="UP000748756">
    <property type="component" value="Unassembled WGS sequence"/>
</dbReference>
<dbReference type="InterPro" id="IPR036284">
    <property type="entry name" value="GGL_sf"/>
</dbReference>
<evidence type="ECO:0000256" key="3">
    <source>
        <dbReference type="ARBA" id="ARBA00011581"/>
    </source>
</evidence>
<evidence type="ECO:0000313" key="12">
    <source>
        <dbReference type="EMBL" id="KAF9132683.1"/>
    </source>
</evidence>
<evidence type="ECO:0000256" key="10">
    <source>
        <dbReference type="ARBA" id="ARBA00023289"/>
    </source>
</evidence>
<evidence type="ECO:0000256" key="9">
    <source>
        <dbReference type="ARBA" id="ARBA00023288"/>
    </source>
</evidence>
<dbReference type="GO" id="GO:0007186">
    <property type="term" value="P:G protein-coupled receptor signaling pathway"/>
    <property type="evidence" value="ECO:0007669"/>
    <property type="project" value="InterPro"/>
</dbReference>
<comment type="similarity">
    <text evidence="2">Belongs to the G protein gamma family.</text>
</comment>
<proteinExistence type="inferred from homology"/>
<comment type="caution">
    <text evidence="12">The sequence shown here is derived from an EMBL/GenBank/DDBJ whole genome shotgun (WGS) entry which is preliminary data.</text>
</comment>
<organism evidence="12 13">
    <name type="scientific">Linnemannia schmuckeri</name>
    <dbReference type="NCBI Taxonomy" id="64567"/>
    <lineage>
        <taxon>Eukaryota</taxon>
        <taxon>Fungi</taxon>
        <taxon>Fungi incertae sedis</taxon>
        <taxon>Mucoromycota</taxon>
        <taxon>Mortierellomycotina</taxon>
        <taxon>Mortierellomycetes</taxon>
        <taxon>Mortierellales</taxon>
        <taxon>Mortierellaceae</taxon>
        <taxon>Linnemannia</taxon>
    </lineage>
</organism>
<dbReference type="InterPro" id="IPR015898">
    <property type="entry name" value="G-protein_gamma-like_dom"/>
</dbReference>
<evidence type="ECO:0000256" key="8">
    <source>
        <dbReference type="ARBA" id="ARBA00023224"/>
    </source>
</evidence>
<evidence type="ECO:0000256" key="1">
    <source>
        <dbReference type="ARBA" id="ARBA00004170"/>
    </source>
</evidence>
<comment type="subcellular location">
    <subcellularLocation>
        <location evidence="1">Membrane</location>
        <topology evidence="1">Peripheral membrane protein</topology>
    </subcellularLocation>
</comment>
<dbReference type="OrthoDB" id="19232at2759"/>
<accession>A0A9P5RJA8</accession>
<keyword evidence="9" id="KW-0449">Lipoprotein</keyword>
<keyword evidence="10" id="KW-0636">Prenylation</keyword>
<evidence type="ECO:0000256" key="7">
    <source>
        <dbReference type="ARBA" id="ARBA00023139"/>
    </source>
</evidence>
<reference evidence="12" key="1">
    <citation type="journal article" date="2020" name="Fungal Divers.">
        <title>Resolving the Mortierellaceae phylogeny through synthesis of multi-gene phylogenetics and phylogenomics.</title>
        <authorList>
            <person name="Vandepol N."/>
            <person name="Liber J."/>
            <person name="Desiro A."/>
            <person name="Na H."/>
            <person name="Kennedy M."/>
            <person name="Barry K."/>
            <person name="Grigoriev I.V."/>
            <person name="Miller A.N."/>
            <person name="O'Donnell K."/>
            <person name="Stajich J.E."/>
            <person name="Bonito G."/>
        </authorList>
    </citation>
    <scope>NUCLEOTIDE SEQUENCE</scope>
    <source>
        <strain evidence="12">NRRL 6426</strain>
    </source>
</reference>
<dbReference type="EMBL" id="JAAAUQ010001826">
    <property type="protein sequence ID" value="KAF9132683.1"/>
    <property type="molecule type" value="Genomic_DNA"/>
</dbReference>
<dbReference type="InterPro" id="IPR041848">
    <property type="entry name" value="Ste18_fungal"/>
</dbReference>
<keyword evidence="7" id="KW-0564">Palmitate</keyword>
<keyword evidence="8" id="KW-0807">Transducer</keyword>
<evidence type="ECO:0000256" key="2">
    <source>
        <dbReference type="ARBA" id="ARBA00007431"/>
    </source>
</evidence>
<evidence type="ECO:0000256" key="4">
    <source>
        <dbReference type="ARBA" id="ARBA00016111"/>
    </source>
</evidence>
<keyword evidence="5" id="KW-0488">Methylation</keyword>
<protein>
    <recommendedName>
        <fullName evidence="4">Guanine nucleotide-binding protein subunit gamma</fullName>
    </recommendedName>
</protein>
<dbReference type="FunFam" id="4.10.260.10:FF:000003">
    <property type="entry name" value="G-protein complex gamma subunit Ste18/GpgA"/>
    <property type="match status" value="1"/>
</dbReference>
<evidence type="ECO:0000313" key="13">
    <source>
        <dbReference type="Proteomes" id="UP000748756"/>
    </source>
</evidence>
<keyword evidence="6" id="KW-0472">Membrane</keyword>